<gene>
    <name evidence="1" type="ORF">A2876_04885</name>
</gene>
<accession>A0A1F4YGV5</accession>
<evidence type="ECO:0000313" key="1">
    <source>
        <dbReference type="EMBL" id="OGC93209.1"/>
    </source>
</evidence>
<dbReference type="EMBL" id="MEXH01000001">
    <property type="protein sequence ID" value="OGC93209.1"/>
    <property type="molecule type" value="Genomic_DNA"/>
</dbReference>
<proteinExistence type="predicted"/>
<dbReference type="AlphaFoldDB" id="A0A1F4YGV5"/>
<evidence type="ECO:0000313" key="2">
    <source>
        <dbReference type="Proteomes" id="UP000178176"/>
    </source>
</evidence>
<reference evidence="1 2" key="1">
    <citation type="journal article" date="2016" name="Nat. Commun.">
        <title>Thousands of microbial genomes shed light on interconnected biogeochemical processes in an aquifer system.</title>
        <authorList>
            <person name="Anantharaman K."/>
            <person name="Brown C.T."/>
            <person name="Hug L.A."/>
            <person name="Sharon I."/>
            <person name="Castelle C.J."/>
            <person name="Probst A.J."/>
            <person name="Thomas B.C."/>
            <person name="Singh A."/>
            <person name="Wilkins M.J."/>
            <person name="Karaoz U."/>
            <person name="Brodie E.L."/>
            <person name="Williams K.H."/>
            <person name="Hubbard S.S."/>
            <person name="Banfield J.F."/>
        </authorList>
    </citation>
    <scope>NUCLEOTIDE SEQUENCE [LARGE SCALE GENOMIC DNA]</scope>
</reference>
<dbReference type="Proteomes" id="UP000178176">
    <property type="component" value="Unassembled WGS sequence"/>
</dbReference>
<sequence>MIMPVVAGAVGERAAVKAVNQNMRDEKKKSVVVRFNLRMTEMNQKAMRVFGERLEKMRKAVDRVSDATSDQAVREAIIEARAAIAQAQEAINTQADKVYVVDTATDATAGYLVRGRIAAMKRDILEVRKTVIEARHTTVEAMKALAASRGGS</sequence>
<comment type="caution">
    <text evidence="1">The sequence shown here is derived from an EMBL/GenBank/DDBJ whole genome shotgun (WGS) entry which is preliminary data.</text>
</comment>
<name>A0A1F4YGV5_9BACT</name>
<organism evidence="1 2">
    <name type="scientific">Candidatus Amesbacteria bacterium RIFCSPHIGHO2_01_FULL_48_32b</name>
    <dbReference type="NCBI Taxonomy" id="1797253"/>
    <lineage>
        <taxon>Bacteria</taxon>
        <taxon>Candidatus Amesiibacteriota</taxon>
    </lineage>
</organism>
<protein>
    <submittedName>
        <fullName evidence="1">Uncharacterized protein</fullName>
    </submittedName>
</protein>